<keyword evidence="4" id="KW-0349">Heme</keyword>
<dbReference type="Proteomes" id="UP000320762">
    <property type="component" value="Unassembled WGS sequence"/>
</dbReference>
<sequence length="466" mass="51814">MIHSLLVCIMELLRDRCPTLNGMCRNLLWAAKAITGRRQPLSIPRGPSDFGVDRKTGFIPSRPLPKLRGAFKLWEDALQAKLGRHMAEDYRAGERLTSSQWPVLDAMDLVNHVAGSQRAHYVLAYLIHYYVHSMPCKQLKKGTSITIPPSLAAPMMVVARHLRMAPVLTYADTILWNMEQINEDGPMTLDNLRTETLFSGTEDESAFYMSQVQCELLGAELLGVIADVASMHCSQAKDATSIALLSGALDRLTDGLEELDQIIKGIRPTCDPSVFYWRIRPWFVGSSEDHPWIFQGEDACIDLLGPSGGQSSLMHAVDVFLDVDHELRFTRSPAASNANRRADTGFMKRMRRYMPGPHRDYLQYLEQTPIRVRELAEEVPMLKVPYDGAVAALKRLRDSHMRIAVLYVVSAARILPTGCPLAMMVKAMEAKGPSDAGHSIGTGGSEVATLLKAGRDATRRAMLKDN</sequence>
<dbReference type="GO" id="GO:0020037">
    <property type="term" value="F:heme binding"/>
    <property type="evidence" value="ECO:0007669"/>
    <property type="project" value="InterPro"/>
</dbReference>
<dbReference type="STRING" id="97359.A0A550C3B6"/>
<reference evidence="5 6" key="1">
    <citation type="journal article" date="2019" name="New Phytol.">
        <title>Comparative genomics reveals unique wood-decay strategies and fruiting body development in the Schizophyllaceae.</title>
        <authorList>
            <person name="Almasi E."/>
            <person name="Sahu N."/>
            <person name="Krizsan K."/>
            <person name="Balint B."/>
            <person name="Kovacs G.M."/>
            <person name="Kiss B."/>
            <person name="Cseklye J."/>
            <person name="Drula E."/>
            <person name="Henrissat B."/>
            <person name="Nagy I."/>
            <person name="Chovatia M."/>
            <person name="Adam C."/>
            <person name="LaButti K."/>
            <person name="Lipzen A."/>
            <person name="Riley R."/>
            <person name="Grigoriev I.V."/>
            <person name="Nagy L.G."/>
        </authorList>
    </citation>
    <scope>NUCLEOTIDE SEQUENCE [LARGE SCALE GENOMIC DNA]</scope>
    <source>
        <strain evidence="5 6">NL-1724</strain>
    </source>
</reference>
<dbReference type="SUPFAM" id="SSF140959">
    <property type="entry name" value="Indolic compounds 2,3-dioxygenase-like"/>
    <property type="match status" value="1"/>
</dbReference>
<evidence type="ECO:0000256" key="2">
    <source>
        <dbReference type="ARBA" id="ARBA00022723"/>
    </source>
</evidence>
<dbReference type="PANTHER" id="PTHR28657">
    <property type="entry name" value="INDOLEAMINE 2,3-DIOXYGENASE"/>
    <property type="match status" value="1"/>
</dbReference>
<dbReference type="AlphaFoldDB" id="A0A550C3B6"/>
<keyword evidence="6" id="KW-1185">Reference proteome</keyword>
<dbReference type="GO" id="GO:0033754">
    <property type="term" value="F:indoleamine 2,3-dioxygenase activity"/>
    <property type="evidence" value="ECO:0007669"/>
    <property type="project" value="TreeGrafter"/>
</dbReference>
<dbReference type="EMBL" id="VDMD01000029">
    <property type="protein sequence ID" value="TRM59297.1"/>
    <property type="molecule type" value="Genomic_DNA"/>
</dbReference>
<feature type="binding site" description="proximal binding residue" evidence="4">
    <location>
        <position position="400"/>
    </location>
    <ligand>
        <name>heme b</name>
        <dbReference type="ChEBI" id="CHEBI:60344"/>
    </ligand>
    <ligandPart>
        <name>Fe</name>
        <dbReference type="ChEBI" id="CHEBI:18248"/>
    </ligandPart>
</feature>
<dbReference type="GO" id="GO:0019441">
    <property type="term" value="P:L-tryptophan catabolic process to kynurenine"/>
    <property type="evidence" value="ECO:0007669"/>
    <property type="project" value="InterPro"/>
</dbReference>
<keyword evidence="3 4" id="KW-0408">Iron</keyword>
<evidence type="ECO:0000313" key="6">
    <source>
        <dbReference type="Proteomes" id="UP000320762"/>
    </source>
</evidence>
<dbReference type="GO" id="GO:0034354">
    <property type="term" value="P:'de novo' NAD+ biosynthetic process from L-tryptophan"/>
    <property type="evidence" value="ECO:0007669"/>
    <property type="project" value="TreeGrafter"/>
</dbReference>
<dbReference type="OrthoDB" id="540174at2759"/>
<dbReference type="InterPro" id="IPR000898">
    <property type="entry name" value="Indolamine_dOase"/>
</dbReference>
<dbReference type="GO" id="GO:0046872">
    <property type="term" value="F:metal ion binding"/>
    <property type="evidence" value="ECO:0007669"/>
    <property type="project" value="UniProtKB-KW"/>
</dbReference>
<dbReference type="PANTHER" id="PTHR28657:SF5">
    <property type="entry name" value="INDOLEAMINE 2,3-DIOXYGENASE"/>
    <property type="match status" value="1"/>
</dbReference>
<keyword evidence="2 4" id="KW-0479">Metal-binding</keyword>
<keyword evidence="5" id="KW-0560">Oxidoreductase</keyword>
<protein>
    <submittedName>
        <fullName evidence="5">Indoleamine 2,3-dioxygenase</fullName>
    </submittedName>
</protein>
<dbReference type="GO" id="GO:0005737">
    <property type="term" value="C:cytoplasm"/>
    <property type="evidence" value="ECO:0007669"/>
    <property type="project" value="TreeGrafter"/>
</dbReference>
<dbReference type="Pfam" id="PF01231">
    <property type="entry name" value="IDO"/>
    <property type="match status" value="1"/>
</dbReference>
<proteinExistence type="inferred from homology"/>
<evidence type="ECO:0000313" key="5">
    <source>
        <dbReference type="EMBL" id="TRM59297.1"/>
    </source>
</evidence>
<comment type="similarity">
    <text evidence="1">Belongs to the indoleamine 2,3-dioxygenase family.</text>
</comment>
<evidence type="ECO:0000256" key="4">
    <source>
        <dbReference type="PIRSR" id="PIRSR600898-1"/>
    </source>
</evidence>
<accession>A0A550C3B6</accession>
<evidence type="ECO:0000256" key="3">
    <source>
        <dbReference type="ARBA" id="ARBA00023004"/>
    </source>
</evidence>
<dbReference type="InterPro" id="IPR037217">
    <property type="entry name" value="Trp/Indoleamine_2_3_dOase-like"/>
</dbReference>
<gene>
    <name evidence="5" type="ORF">BD626DRAFT_508844</name>
</gene>
<name>A0A550C3B6_9AGAR</name>
<comment type="caution">
    <text evidence="5">The sequence shown here is derived from an EMBL/GenBank/DDBJ whole genome shotgun (WGS) entry which is preliminary data.</text>
</comment>
<keyword evidence="5" id="KW-0223">Dioxygenase</keyword>
<organism evidence="5 6">
    <name type="scientific">Schizophyllum amplum</name>
    <dbReference type="NCBI Taxonomy" id="97359"/>
    <lineage>
        <taxon>Eukaryota</taxon>
        <taxon>Fungi</taxon>
        <taxon>Dikarya</taxon>
        <taxon>Basidiomycota</taxon>
        <taxon>Agaricomycotina</taxon>
        <taxon>Agaricomycetes</taxon>
        <taxon>Agaricomycetidae</taxon>
        <taxon>Agaricales</taxon>
        <taxon>Schizophyllaceae</taxon>
        <taxon>Schizophyllum</taxon>
    </lineage>
</organism>
<evidence type="ECO:0000256" key="1">
    <source>
        <dbReference type="ARBA" id="ARBA00007119"/>
    </source>
</evidence>
<dbReference type="Gene3D" id="1.20.58.480">
    <property type="match status" value="1"/>
</dbReference>